<reference evidence="3" key="2">
    <citation type="journal article" date="2019" name="Genome Biol. Evol.">
        <title>Day and night: Metabolic profiles and evolutionary relationships of six axenic non-marine cyanobacteria.</title>
        <authorList>
            <person name="Will S.E."/>
            <person name="Henke P."/>
            <person name="Boedeker C."/>
            <person name="Huang S."/>
            <person name="Brinkmann H."/>
            <person name="Rohde M."/>
            <person name="Jarek M."/>
            <person name="Friedl T."/>
            <person name="Seufert S."/>
            <person name="Schumacher M."/>
            <person name="Overmann J."/>
            <person name="Neumann-Schaal M."/>
            <person name="Petersen J."/>
        </authorList>
    </citation>
    <scope>NUCLEOTIDE SEQUENCE [LARGE SCALE GENOMIC DNA]</scope>
    <source>
        <strain evidence="3">PCC 7102</strain>
    </source>
</reference>
<organism evidence="3 4">
    <name type="scientific">Dulcicalothrix desertica PCC 7102</name>
    <dbReference type="NCBI Taxonomy" id="232991"/>
    <lineage>
        <taxon>Bacteria</taxon>
        <taxon>Bacillati</taxon>
        <taxon>Cyanobacteriota</taxon>
        <taxon>Cyanophyceae</taxon>
        <taxon>Nostocales</taxon>
        <taxon>Calotrichaceae</taxon>
        <taxon>Dulcicalothrix</taxon>
    </lineage>
</organism>
<dbReference type="InterPro" id="IPR050452">
    <property type="entry name" value="Metacaspase"/>
</dbReference>
<reference evidence="3" key="1">
    <citation type="submission" date="2018-12" db="EMBL/GenBank/DDBJ databases">
        <authorList>
            <person name="Will S."/>
            <person name="Neumann-Schaal M."/>
            <person name="Henke P."/>
        </authorList>
    </citation>
    <scope>NUCLEOTIDE SEQUENCE</scope>
    <source>
        <strain evidence="3">PCC 7102</strain>
    </source>
</reference>
<keyword evidence="4" id="KW-1185">Reference proteome</keyword>
<protein>
    <submittedName>
        <fullName evidence="3">Uncharacterized protein</fullName>
    </submittedName>
</protein>
<evidence type="ECO:0000313" key="3">
    <source>
        <dbReference type="EMBL" id="RUT02145.1"/>
    </source>
</evidence>
<dbReference type="GO" id="GO:0004197">
    <property type="term" value="F:cysteine-type endopeptidase activity"/>
    <property type="evidence" value="ECO:0007669"/>
    <property type="project" value="InterPro"/>
</dbReference>
<dbReference type="AlphaFoldDB" id="A0A433V7S8"/>
<name>A0A433V7S8_9CYAN</name>
<comment type="caution">
    <text evidence="3">The sequence shown here is derived from an EMBL/GenBank/DDBJ whole genome shotgun (WGS) entry which is preliminary data.</text>
</comment>
<dbReference type="Gene3D" id="3.40.50.1460">
    <property type="match status" value="1"/>
</dbReference>
<feature type="domain" description="DUF4384" evidence="2">
    <location>
        <begin position="604"/>
        <end position="689"/>
    </location>
</feature>
<dbReference type="PIRSF" id="PIRSF007398">
    <property type="entry name" value="Sll0148_caspase"/>
    <property type="match status" value="1"/>
</dbReference>
<dbReference type="InterPro" id="IPR011189">
    <property type="entry name" value="UCP_caspase_lke"/>
</dbReference>
<evidence type="ECO:0000313" key="4">
    <source>
        <dbReference type="Proteomes" id="UP000271624"/>
    </source>
</evidence>
<dbReference type="Pfam" id="PF14326">
    <property type="entry name" value="DUF4384"/>
    <property type="match status" value="1"/>
</dbReference>
<sequence length="771" mass="83450">MSYVGFRSSNQPTDPMSYIKRRQFLQFAGSALAAAGFSQLDIMRQSQEYGKVLAQSTPRKLALLVGINEYINNIPPLGGCEQDVLLQRELLIHRFGFKDADILPLIGKQATRQGILQAFNEHLIKQAKPGDVVVFHFSGHGSLVQDKDRDTPDGLNSTLVPVDSSLPENGGVVLDIMGHTLFMLMYALQTDNVTMVLDSCHSGGAKRGRFRVRSRSGGSDFLPSPAEFEEQRKWLAKTGLSQQDFINKRRQNVAKGTVITAVKRDQFAMDGQFSGFDAGVFTYALTQYLWQKTANESLTTTFSNVNQSAKKIAWEQRGGLDKEPEIESNLKPNQNKLIYFSPVKTIPAEAVVTGVSGAPPNSNIELWLGGIEAQSLEGFNEKAILNIIDAKGEAAGQVQIESRQGLNAKARLLSATKVQPTPGTLLQESIRTIPKNLTLKIGLDETLLDSAAIRQAQQALQTIPRVEAVTGQQETHYVLGRMSKTQHQQLQRRVANLPAVGSIGLFTPTLDGIVATSFGKSDETVSAAVTRLQPQLKSLLAGRVVRYILGNAGTSKVNISVRMIVADSKKVLGQAFTARGIGKNTGASQPNKPVTLSDLGIPKLPVGMKVAFQIENNETVPLYVSILSVDSSGKMDVIFPFDWSSAEGDALIQPGKQVLIPESGANNSTLQVSEPQGFSEALIIASTSPLRDSLRVLQTLAAKAGIAGKRSFIPAVTGDEFLNLTDSLIDDLDRTTRGRNTGSTPLASDVRGIDVTKVATMSIPFEVTKPV</sequence>
<dbReference type="PANTHER" id="PTHR48104">
    <property type="entry name" value="METACASPASE-4"/>
    <property type="match status" value="1"/>
</dbReference>
<dbReference type="InterPro" id="IPR011600">
    <property type="entry name" value="Pept_C14_caspase"/>
</dbReference>
<dbReference type="GO" id="GO:0005737">
    <property type="term" value="C:cytoplasm"/>
    <property type="evidence" value="ECO:0007669"/>
    <property type="project" value="TreeGrafter"/>
</dbReference>
<feature type="domain" description="Peptidase C14 caspase" evidence="1">
    <location>
        <begin position="59"/>
        <end position="329"/>
    </location>
</feature>
<proteinExistence type="predicted"/>
<dbReference type="GO" id="GO:0006508">
    <property type="term" value="P:proteolysis"/>
    <property type="evidence" value="ECO:0007669"/>
    <property type="project" value="InterPro"/>
</dbReference>
<evidence type="ECO:0000259" key="1">
    <source>
        <dbReference type="Pfam" id="PF00656"/>
    </source>
</evidence>
<dbReference type="InterPro" id="IPR029030">
    <property type="entry name" value="Caspase-like_dom_sf"/>
</dbReference>
<dbReference type="Pfam" id="PF00656">
    <property type="entry name" value="Peptidase_C14"/>
    <property type="match status" value="1"/>
</dbReference>
<accession>A0A433V7S8</accession>
<dbReference type="PANTHER" id="PTHR48104:SF30">
    <property type="entry name" value="METACASPASE-1"/>
    <property type="match status" value="1"/>
</dbReference>
<dbReference type="SUPFAM" id="SSF52129">
    <property type="entry name" value="Caspase-like"/>
    <property type="match status" value="1"/>
</dbReference>
<dbReference type="InterPro" id="IPR025493">
    <property type="entry name" value="DUF4384"/>
</dbReference>
<gene>
    <name evidence="3" type="ORF">DSM106972_062200</name>
</gene>
<evidence type="ECO:0000259" key="2">
    <source>
        <dbReference type="Pfam" id="PF14326"/>
    </source>
</evidence>
<dbReference type="EMBL" id="RSCL01000017">
    <property type="protein sequence ID" value="RUT02145.1"/>
    <property type="molecule type" value="Genomic_DNA"/>
</dbReference>
<dbReference type="Proteomes" id="UP000271624">
    <property type="component" value="Unassembled WGS sequence"/>
</dbReference>